<proteinExistence type="predicted"/>
<evidence type="ECO:0000256" key="7">
    <source>
        <dbReference type="SAM" id="Phobius"/>
    </source>
</evidence>
<feature type="transmembrane region" description="Helical" evidence="7">
    <location>
        <begin position="101"/>
        <end position="119"/>
    </location>
</feature>
<protein>
    <submittedName>
        <fullName evidence="8">Membrane protein</fullName>
    </submittedName>
</protein>
<keyword evidence="9" id="KW-1185">Reference proteome</keyword>
<accession>A0A1I2E2N1</accession>
<keyword evidence="3 7" id="KW-0812">Transmembrane</keyword>
<feature type="compositionally biased region" description="Basic and acidic residues" evidence="6">
    <location>
        <begin position="301"/>
        <end position="310"/>
    </location>
</feature>
<evidence type="ECO:0000313" key="8">
    <source>
        <dbReference type="EMBL" id="SFE86926.1"/>
    </source>
</evidence>
<comment type="subcellular location">
    <subcellularLocation>
        <location evidence="1">Cell membrane</location>
        <topology evidence="1">Multi-pass membrane protein</topology>
    </subcellularLocation>
</comment>
<dbReference type="Proteomes" id="UP000198977">
    <property type="component" value="Unassembled WGS sequence"/>
</dbReference>
<keyword evidence="4 7" id="KW-1133">Transmembrane helix</keyword>
<dbReference type="InterPro" id="IPR017039">
    <property type="entry name" value="Virul_fac_BrkB"/>
</dbReference>
<evidence type="ECO:0000256" key="5">
    <source>
        <dbReference type="ARBA" id="ARBA00023136"/>
    </source>
</evidence>
<dbReference type="STRING" id="74348.SAMN04488523_11193"/>
<evidence type="ECO:0000256" key="1">
    <source>
        <dbReference type="ARBA" id="ARBA00004651"/>
    </source>
</evidence>
<feature type="transmembrane region" description="Helical" evidence="7">
    <location>
        <begin position="220"/>
        <end position="242"/>
    </location>
</feature>
<keyword evidence="5 7" id="KW-0472">Membrane</keyword>
<evidence type="ECO:0000313" key="9">
    <source>
        <dbReference type="Proteomes" id="UP000198977"/>
    </source>
</evidence>
<evidence type="ECO:0000256" key="3">
    <source>
        <dbReference type="ARBA" id="ARBA00022692"/>
    </source>
</evidence>
<evidence type="ECO:0000256" key="6">
    <source>
        <dbReference type="SAM" id="MobiDB-lite"/>
    </source>
</evidence>
<dbReference type="RefSeq" id="WP_093924741.1">
    <property type="nucleotide sequence ID" value="NZ_FOMW01000011.1"/>
</dbReference>
<dbReference type="EMBL" id="FOMW01000011">
    <property type="protein sequence ID" value="SFE86926.1"/>
    <property type="molecule type" value="Genomic_DNA"/>
</dbReference>
<keyword evidence="2" id="KW-1003">Cell membrane</keyword>
<name>A0A1I2E2N1_9RHOB</name>
<dbReference type="GO" id="GO:0005886">
    <property type="term" value="C:plasma membrane"/>
    <property type="evidence" value="ECO:0007669"/>
    <property type="project" value="UniProtKB-SubCell"/>
</dbReference>
<reference evidence="8 9" key="1">
    <citation type="submission" date="2016-10" db="EMBL/GenBank/DDBJ databases">
        <authorList>
            <person name="de Groot N.N."/>
        </authorList>
    </citation>
    <scope>NUCLEOTIDE SEQUENCE [LARGE SCALE GENOMIC DNA]</scope>
    <source>
        <strain evidence="8 9">DSM 11443</strain>
    </source>
</reference>
<gene>
    <name evidence="8" type="ORF">SAMN04488523_11193</name>
</gene>
<dbReference type="OrthoDB" id="9781030at2"/>
<dbReference type="AlphaFoldDB" id="A0A1I2E2N1"/>
<dbReference type="PIRSF" id="PIRSF035875">
    <property type="entry name" value="RNase_BN"/>
    <property type="match status" value="1"/>
</dbReference>
<evidence type="ECO:0000256" key="4">
    <source>
        <dbReference type="ARBA" id="ARBA00022989"/>
    </source>
</evidence>
<organism evidence="8 9">
    <name type="scientific">Sulfitobacter brevis</name>
    <dbReference type="NCBI Taxonomy" id="74348"/>
    <lineage>
        <taxon>Bacteria</taxon>
        <taxon>Pseudomonadati</taxon>
        <taxon>Pseudomonadota</taxon>
        <taxon>Alphaproteobacteria</taxon>
        <taxon>Rhodobacterales</taxon>
        <taxon>Roseobacteraceae</taxon>
        <taxon>Sulfitobacter</taxon>
    </lineage>
</organism>
<feature type="transmembrane region" description="Helical" evidence="7">
    <location>
        <begin position="188"/>
        <end position="208"/>
    </location>
</feature>
<sequence>MARGRHAEIPTQIPLKGWKDIALRVKAEIAADHVGLIAAGVAFYALMAIFPAITALMALSGLILEPAEVTAQLEGLIRMIPEEAAQIILDQAVAVTGSEEGGLGVAFVIGILLAIYSASKGMGSLMEGLNVAYDEDETRGFIKRTLWTLGLTAFLIIGLILGLTATLAVPALLAFVSLPDWLEIGVALARWLMLGLLTISGLAVLYRFGPSRDNAEWKWLTPGAVLACIIWIAASAGFSIYVSNFGSYNESFGSMAGVIILLMWLWISAFIVLFGAELNAEIEAQTTKDTTVGPDAPMGERGAEKADNLGEAKGTS</sequence>
<dbReference type="PANTHER" id="PTHR30213:SF0">
    <property type="entry name" value="UPF0761 MEMBRANE PROTEIN YIHY"/>
    <property type="match status" value="1"/>
</dbReference>
<dbReference type="PANTHER" id="PTHR30213">
    <property type="entry name" value="INNER MEMBRANE PROTEIN YHJD"/>
    <property type="match status" value="1"/>
</dbReference>
<feature type="transmembrane region" description="Helical" evidence="7">
    <location>
        <begin position="254"/>
        <end position="276"/>
    </location>
</feature>
<feature type="transmembrane region" description="Helical" evidence="7">
    <location>
        <begin position="149"/>
        <end position="176"/>
    </location>
</feature>
<feature type="region of interest" description="Disordered" evidence="6">
    <location>
        <begin position="289"/>
        <end position="316"/>
    </location>
</feature>
<feature type="transmembrane region" description="Helical" evidence="7">
    <location>
        <begin position="34"/>
        <end position="59"/>
    </location>
</feature>
<dbReference type="NCBIfam" id="TIGR00765">
    <property type="entry name" value="yihY_not_rbn"/>
    <property type="match status" value="1"/>
</dbReference>
<evidence type="ECO:0000256" key="2">
    <source>
        <dbReference type="ARBA" id="ARBA00022475"/>
    </source>
</evidence>
<dbReference type="Pfam" id="PF03631">
    <property type="entry name" value="Virul_fac_BrkB"/>
    <property type="match status" value="1"/>
</dbReference>